<dbReference type="InterPro" id="IPR000073">
    <property type="entry name" value="AB_hydrolase_1"/>
</dbReference>
<organism evidence="2 3">
    <name type="scientific">Flavihumibacter stibioxidans</name>
    <dbReference type="NCBI Taxonomy" id="1834163"/>
    <lineage>
        <taxon>Bacteria</taxon>
        <taxon>Pseudomonadati</taxon>
        <taxon>Bacteroidota</taxon>
        <taxon>Chitinophagia</taxon>
        <taxon>Chitinophagales</taxon>
        <taxon>Chitinophagaceae</taxon>
        <taxon>Flavihumibacter</taxon>
    </lineage>
</organism>
<dbReference type="Proteomes" id="UP000765802">
    <property type="component" value="Unassembled WGS sequence"/>
</dbReference>
<dbReference type="InterPro" id="IPR029058">
    <property type="entry name" value="AB_hydrolase_fold"/>
</dbReference>
<dbReference type="PRINTS" id="PR00111">
    <property type="entry name" value="ABHYDROLASE"/>
</dbReference>
<dbReference type="Pfam" id="PF00561">
    <property type="entry name" value="Abhydrolase_1"/>
    <property type="match status" value="1"/>
</dbReference>
<keyword evidence="2" id="KW-0378">Hydrolase</keyword>
<protein>
    <submittedName>
        <fullName evidence="2">Alpha/beta hydrolase</fullName>
    </submittedName>
</protein>
<dbReference type="GO" id="GO:0016787">
    <property type="term" value="F:hydrolase activity"/>
    <property type="evidence" value="ECO:0007669"/>
    <property type="project" value="UniProtKB-KW"/>
</dbReference>
<dbReference type="RefSeq" id="WP_222840179.1">
    <property type="nucleotide sequence ID" value="NZ_JBHULF010000007.1"/>
</dbReference>
<keyword evidence="3" id="KW-1185">Reference proteome</keyword>
<name>A0ABR7MB26_9BACT</name>
<dbReference type="PANTHER" id="PTHR43798">
    <property type="entry name" value="MONOACYLGLYCEROL LIPASE"/>
    <property type="match status" value="1"/>
</dbReference>
<dbReference type="InterPro" id="IPR000639">
    <property type="entry name" value="Epox_hydrolase-like"/>
</dbReference>
<dbReference type="PRINTS" id="PR00412">
    <property type="entry name" value="EPOXHYDRLASE"/>
</dbReference>
<sequence length="295" mass="33961">MVSTALYPFQSHFEIIGGHRYHYIEEGNGEPVVMLHGNPTWSFYYRELVQKLSPFYHCLVPDHIGCGYSDKPGDKEYSYTLEQRVNDLEQFLQRKNITTNIHLVLHDWGGIIGMAYAHRHPGSIKKIVVMNTAAFHLPEGKPFPIALRLARTWPGAFMIRAFNAFSGIAAYEGAKRIRLPKEVRQGLVAPYNSWKNRIATLRFVQDVPLKPGDPGYDMVTAMQENLYRFRKTPMLIAWGMKDMVFDRHILDKWVCYFPGALVHRFEDSGHYILEDQQEAIGKLVINFFGASHETV</sequence>
<dbReference type="EMBL" id="MBUA01000023">
    <property type="protein sequence ID" value="MBC6492044.1"/>
    <property type="molecule type" value="Genomic_DNA"/>
</dbReference>
<comment type="caution">
    <text evidence="2">The sequence shown here is derived from an EMBL/GenBank/DDBJ whole genome shotgun (WGS) entry which is preliminary data.</text>
</comment>
<dbReference type="PANTHER" id="PTHR43798:SF24">
    <property type="entry name" value="CIS-3-ALKYL-4-ALKYLOXETAN-2-ONE DECARBOXYLASE"/>
    <property type="match status" value="1"/>
</dbReference>
<accession>A0ABR7MB26</accession>
<evidence type="ECO:0000313" key="3">
    <source>
        <dbReference type="Proteomes" id="UP000765802"/>
    </source>
</evidence>
<proteinExistence type="predicted"/>
<reference evidence="2 3" key="1">
    <citation type="submission" date="2016-07" db="EMBL/GenBank/DDBJ databases">
        <title>Genome analysis of Flavihumibacter stibioxidans YS-17.</title>
        <authorList>
            <person name="Shi K."/>
            <person name="Han Y."/>
            <person name="Wang G."/>
        </authorList>
    </citation>
    <scope>NUCLEOTIDE SEQUENCE [LARGE SCALE GENOMIC DNA]</scope>
    <source>
        <strain evidence="2 3">YS-17</strain>
    </source>
</reference>
<dbReference type="Gene3D" id="3.40.50.1820">
    <property type="entry name" value="alpha/beta hydrolase"/>
    <property type="match status" value="1"/>
</dbReference>
<dbReference type="InterPro" id="IPR050266">
    <property type="entry name" value="AB_hydrolase_sf"/>
</dbReference>
<evidence type="ECO:0000313" key="2">
    <source>
        <dbReference type="EMBL" id="MBC6492044.1"/>
    </source>
</evidence>
<feature type="domain" description="AB hydrolase-1" evidence="1">
    <location>
        <begin position="31"/>
        <end position="275"/>
    </location>
</feature>
<dbReference type="SUPFAM" id="SSF53474">
    <property type="entry name" value="alpha/beta-Hydrolases"/>
    <property type="match status" value="1"/>
</dbReference>
<evidence type="ECO:0000259" key="1">
    <source>
        <dbReference type="Pfam" id="PF00561"/>
    </source>
</evidence>
<gene>
    <name evidence="2" type="ORF">BC349_13355</name>
</gene>